<name>A0A0J5SIP5_9BACI</name>
<dbReference type="EMBL" id="LQQY01000009">
    <property type="protein sequence ID" value="KZE50705.1"/>
    <property type="molecule type" value="Genomic_DNA"/>
</dbReference>
<organism evidence="1 2">
    <name type="scientific">Rossellomorea marisflavi</name>
    <dbReference type="NCBI Taxonomy" id="189381"/>
    <lineage>
        <taxon>Bacteria</taxon>
        <taxon>Bacillati</taxon>
        <taxon>Bacillota</taxon>
        <taxon>Bacilli</taxon>
        <taxon>Bacillales</taxon>
        <taxon>Bacillaceae</taxon>
        <taxon>Rossellomorea</taxon>
    </lineage>
</organism>
<dbReference type="AlphaFoldDB" id="A0A0J5SIP5"/>
<reference evidence="2" key="1">
    <citation type="submission" date="2016-01" db="EMBL/GenBank/DDBJ databases">
        <title>Whole genome sequencing of Bhargavaea cecembensis T14.</title>
        <authorList>
            <person name="Hong K.W."/>
        </authorList>
    </citation>
    <scope>NUCLEOTIDE SEQUENCE [LARGE SCALE GENOMIC DNA]</scope>
    <source>
        <strain evidence="2">M19</strain>
    </source>
</reference>
<comment type="caution">
    <text evidence="1">The sequence shown here is derived from an EMBL/GenBank/DDBJ whole genome shotgun (WGS) entry which is preliminary data.</text>
</comment>
<gene>
    <name evidence="1" type="ORF">AV649_15035</name>
</gene>
<proteinExistence type="predicted"/>
<dbReference type="PATRIC" id="fig|189381.10.peg.712"/>
<evidence type="ECO:0000313" key="1">
    <source>
        <dbReference type="EMBL" id="KZE50705.1"/>
    </source>
</evidence>
<dbReference type="OrthoDB" id="2923703at2"/>
<sequence>MENEKLDKRSLQAVSLTAVLLVASILVFPIGKLVKADLWLPITLFALIDAGFILALFMGMRSPQRFVKLFSILANGVFIIVTSFMIYLLLIANGISEP</sequence>
<dbReference type="RefSeq" id="WP_048005172.1">
    <property type="nucleotide sequence ID" value="NZ_CP047095.1"/>
</dbReference>
<evidence type="ECO:0000313" key="2">
    <source>
        <dbReference type="Proteomes" id="UP000076510"/>
    </source>
</evidence>
<accession>A0A0J5SIP5</accession>
<protein>
    <submittedName>
        <fullName evidence="1">Uncharacterized protein</fullName>
    </submittedName>
</protein>
<dbReference type="Proteomes" id="UP000076510">
    <property type="component" value="Unassembled WGS sequence"/>
</dbReference>